<dbReference type="OrthoDB" id="3240470at2"/>
<evidence type="ECO:0000313" key="2">
    <source>
        <dbReference type="EMBL" id="QAY60340.1"/>
    </source>
</evidence>
<keyword evidence="3" id="KW-1185">Reference proteome</keyword>
<proteinExistence type="predicted"/>
<dbReference type="Pfam" id="PF11188">
    <property type="entry name" value="DUF2975"/>
    <property type="match status" value="1"/>
</dbReference>
<keyword evidence="1" id="KW-0812">Transmembrane</keyword>
<feature type="transmembrane region" description="Helical" evidence="1">
    <location>
        <begin position="82"/>
        <end position="106"/>
    </location>
</feature>
<dbReference type="AlphaFoldDB" id="A0A4P6EDJ7"/>
<evidence type="ECO:0000256" key="1">
    <source>
        <dbReference type="SAM" id="Phobius"/>
    </source>
</evidence>
<feature type="transmembrane region" description="Helical" evidence="1">
    <location>
        <begin position="148"/>
        <end position="169"/>
    </location>
</feature>
<feature type="transmembrane region" description="Helical" evidence="1">
    <location>
        <begin position="38"/>
        <end position="62"/>
    </location>
</feature>
<dbReference type="KEGG" id="mprt:ET475_10325"/>
<keyword evidence="1" id="KW-1133">Transmembrane helix</keyword>
<feature type="transmembrane region" description="Helical" evidence="1">
    <location>
        <begin position="118"/>
        <end position="142"/>
    </location>
</feature>
<reference evidence="2 3" key="1">
    <citation type="submission" date="2019-01" db="EMBL/GenBank/DDBJ databases">
        <title>Genome sequencing of strain DFW100M-13.</title>
        <authorList>
            <person name="Heo J."/>
            <person name="Kim S.-J."/>
            <person name="Kim J.-S."/>
            <person name="Hong S.-B."/>
            <person name="Kwon S.-W."/>
        </authorList>
    </citation>
    <scope>NUCLEOTIDE SEQUENCE [LARGE SCALE GENOMIC DNA]</scope>
    <source>
        <strain evidence="2 3">DFW100M-13</strain>
    </source>
</reference>
<evidence type="ECO:0000313" key="3">
    <source>
        <dbReference type="Proteomes" id="UP000293995"/>
    </source>
</evidence>
<gene>
    <name evidence="2" type="ORF">ET475_10325</name>
</gene>
<keyword evidence="1" id="KW-0472">Membrane</keyword>
<accession>A0A4P6EDJ7</accession>
<sequence length="187" mass="20100">MVGQQRPGDLHTLCQWLDDRGRESDLRGRESDLRLPGVIAWLTWLALGGLLVLVVVSVIGAFNSVGYLAEFLPVLAPTKGQLAVIAMAFGVCVLVILVATGVLVGYTRSDRIFRPATLRWVDVLVGAFVVGTAVVVAALFFIPGPPQLFLLVEACVPTGIAITLVLLVMRALLRRAVAMQVELDEVV</sequence>
<protein>
    <submittedName>
        <fullName evidence="2">DUF2975 domain-containing protein</fullName>
    </submittedName>
</protein>
<dbReference type="EMBL" id="CP035494">
    <property type="protein sequence ID" value="QAY60340.1"/>
    <property type="molecule type" value="Genomic_DNA"/>
</dbReference>
<name>A0A4P6EDJ7_9MICO</name>
<dbReference type="Proteomes" id="UP000293995">
    <property type="component" value="Chromosome"/>
</dbReference>
<organism evidence="2 3">
    <name type="scientific">Microbacterium protaetiae</name>
    <dbReference type="NCBI Taxonomy" id="2509458"/>
    <lineage>
        <taxon>Bacteria</taxon>
        <taxon>Bacillati</taxon>
        <taxon>Actinomycetota</taxon>
        <taxon>Actinomycetes</taxon>
        <taxon>Micrococcales</taxon>
        <taxon>Microbacteriaceae</taxon>
        <taxon>Microbacterium</taxon>
    </lineage>
</organism>
<dbReference type="InterPro" id="IPR021354">
    <property type="entry name" value="DUF2975"/>
</dbReference>